<dbReference type="GO" id="GO:0004930">
    <property type="term" value="F:G protein-coupled receptor activity"/>
    <property type="evidence" value="ECO:0007669"/>
    <property type="project" value="TreeGrafter"/>
</dbReference>
<feature type="region of interest" description="Disordered" evidence="5">
    <location>
        <begin position="339"/>
        <end position="372"/>
    </location>
</feature>
<dbReference type="OrthoDB" id="2282627at2759"/>
<evidence type="ECO:0000256" key="5">
    <source>
        <dbReference type="SAM" id="MobiDB-lite"/>
    </source>
</evidence>
<protein>
    <recommendedName>
        <fullName evidence="9">G-protein coupled receptors family 2 profile 2 domain-containing protein</fullName>
    </recommendedName>
</protein>
<dbReference type="PANTHER" id="PTHR23112:SF0">
    <property type="entry name" value="TRANSMEMBRANE PROTEIN 116"/>
    <property type="match status" value="1"/>
</dbReference>
<dbReference type="Gene3D" id="1.20.1070.10">
    <property type="entry name" value="Rhodopsin 7-helix transmembrane proteins"/>
    <property type="match status" value="1"/>
</dbReference>
<feature type="transmembrane region" description="Helical" evidence="6">
    <location>
        <begin position="264"/>
        <end position="285"/>
    </location>
</feature>
<dbReference type="Proteomes" id="UP000242875">
    <property type="component" value="Unassembled WGS sequence"/>
</dbReference>
<dbReference type="PANTHER" id="PTHR23112">
    <property type="entry name" value="G PROTEIN-COUPLED RECEPTOR 157-RELATED"/>
    <property type="match status" value="1"/>
</dbReference>
<evidence type="ECO:0000256" key="6">
    <source>
        <dbReference type="SAM" id="Phobius"/>
    </source>
</evidence>
<feature type="transmembrane region" description="Helical" evidence="6">
    <location>
        <begin position="297"/>
        <end position="316"/>
    </location>
</feature>
<proteinExistence type="predicted"/>
<comment type="subcellular location">
    <subcellularLocation>
        <location evidence="1">Membrane</location>
        <topology evidence="1">Multi-pass membrane protein</topology>
    </subcellularLocation>
</comment>
<gene>
    <name evidence="7" type="ORF">BZG36_05553</name>
</gene>
<feature type="transmembrane region" description="Helical" evidence="6">
    <location>
        <begin position="139"/>
        <end position="158"/>
    </location>
</feature>
<dbReference type="GO" id="GO:0007189">
    <property type="term" value="P:adenylate cyclase-activating G protein-coupled receptor signaling pathway"/>
    <property type="evidence" value="ECO:0007669"/>
    <property type="project" value="TreeGrafter"/>
</dbReference>
<comment type="caution">
    <text evidence="7">The sequence shown here is derived from an EMBL/GenBank/DDBJ whole genome shotgun (WGS) entry which is preliminary data.</text>
</comment>
<feature type="compositionally biased region" description="Polar residues" evidence="5">
    <location>
        <begin position="341"/>
        <end position="364"/>
    </location>
</feature>
<organism evidence="7 8">
    <name type="scientific">Bifiguratus adelaidae</name>
    <dbReference type="NCBI Taxonomy" id="1938954"/>
    <lineage>
        <taxon>Eukaryota</taxon>
        <taxon>Fungi</taxon>
        <taxon>Fungi incertae sedis</taxon>
        <taxon>Mucoromycota</taxon>
        <taxon>Mucoromycotina</taxon>
        <taxon>Endogonomycetes</taxon>
        <taxon>Endogonales</taxon>
        <taxon>Endogonales incertae sedis</taxon>
        <taxon>Bifiguratus</taxon>
    </lineage>
</organism>
<evidence type="ECO:0000256" key="2">
    <source>
        <dbReference type="ARBA" id="ARBA00022692"/>
    </source>
</evidence>
<feature type="transmembrane region" description="Helical" evidence="6">
    <location>
        <begin position="69"/>
        <end position="90"/>
    </location>
</feature>
<dbReference type="AlphaFoldDB" id="A0A261XT54"/>
<name>A0A261XT54_9FUNG</name>
<sequence length="542" mass="61030">MVSYLNVTDSYGHLVPDLSFPYAWQAESIVRINDGINAASIVCAVLVLLVIFCVWLYNRKLVDRVSLRLSAAISATDLVNSAAIIIYSNVSAAGGVCKLAPFLIVWLTNQYILFTVAIAFNLQYLFLNERPFNPYFEKYYYIFAIGLSLLTAILPLAADRFGFDEAQQYCWFKESHTFVSQAWEYLTYLIPELVATAYCLIVVGTVVFRLKRESKELDRQISQGRQAAMNASAQQGSTDWVAMPEPVLRRQRTRKAINQVVRRILLYPLVPLVTQIGFIVSEMWMYHNLAISYPLNVWGVALSATPGICNFLAFCIDPAMYNAMAAIKTDLIAKYGDESTDSSPGLYTISTKPSRPSTSIQPNHPSQPPTGPFTGLMRFIVRTFFTKSSQRGAAAFFMMSSSEKQTDGRKSSFSDPLQHIAMTDLQDGGHEIVEIPEVKRPYPASGFASDERYDWKDVPDVNPPKFPGTILNDPTYSEHDRHVHHTYFGSQRPSHTRFNDSVRPPSPTASMPQSFESTDRIVRSERQDRAERRAARTFMTGL</sequence>
<accession>A0A261XT54</accession>
<feature type="compositionally biased region" description="Basic and acidic residues" evidence="5">
    <location>
        <begin position="517"/>
        <end position="534"/>
    </location>
</feature>
<keyword evidence="8" id="KW-1185">Reference proteome</keyword>
<feature type="region of interest" description="Disordered" evidence="5">
    <location>
        <begin position="487"/>
        <end position="542"/>
    </location>
</feature>
<dbReference type="SUPFAM" id="SSF81321">
    <property type="entry name" value="Family A G protein-coupled receptor-like"/>
    <property type="match status" value="1"/>
</dbReference>
<dbReference type="GO" id="GO:0005886">
    <property type="term" value="C:plasma membrane"/>
    <property type="evidence" value="ECO:0007669"/>
    <property type="project" value="TreeGrafter"/>
</dbReference>
<evidence type="ECO:0000256" key="3">
    <source>
        <dbReference type="ARBA" id="ARBA00022989"/>
    </source>
</evidence>
<reference evidence="7 8" key="1">
    <citation type="journal article" date="2017" name="Mycologia">
        <title>Bifiguratus adelaidae, gen. et sp. nov., a new member of Mucoromycotina in endophytic and soil-dwelling habitats.</title>
        <authorList>
            <person name="Torres-Cruz T.J."/>
            <person name="Billingsley Tobias T.L."/>
            <person name="Almatruk M."/>
            <person name="Hesse C."/>
            <person name="Kuske C.R."/>
            <person name="Desiro A."/>
            <person name="Benucci G.M."/>
            <person name="Bonito G."/>
            <person name="Stajich J.E."/>
            <person name="Dunlap C."/>
            <person name="Arnold A.E."/>
            <person name="Porras-Alfaro A."/>
        </authorList>
    </citation>
    <scope>NUCLEOTIDE SEQUENCE [LARGE SCALE GENOMIC DNA]</scope>
    <source>
        <strain evidence="7 8">AZ0501</strain>
    </source>
</reference>
<evidence type="ECO:0000256" key="4">
    <source>
        <dbReference type="ARBA" id="ARBA00023136"/>
    </source>
</evidence>
<feature type="transmembrane region" description="Helical" evidence="6">
    <location>
        <begin position="102"/>
        <end position="127"/>
    </location>
</feature>
<dbReference type="EMBL" id="MVBO01000311">
    <property type="protein sequence ID" value="OZJ01539.1"/>
    <property type="molecule type" value="Genomic_DNA"/>
</dbReference>
<keyword evidence="4 6" id="KW-0472">Membrane</keyword>
<feature type="transmembrane region" description="Helical" evidence="6">
    <location>
        <begin position="185"/>
        <end position="210"/>
    </location>
</feature>
<dbReference type="Pfam" id="PF05462">
    <property type="entry name" value="Dicty_CAR"/>
    <property type="match status" value="1"/>
</dbReference>
<evidence type="ECO:0000256" key="1">
    <source>
        <dbReference type="ARBA" id="ARBA00004141"/>
    </source>
</evidence>
<keyword evidence="2 6" id="KW-0812">Transmembrane</keyword>
<evidence type="ECO:0008006" key="9">
    <source>
        <dbReference type="Google" id="ProtNLM"/>
    </source>
</evidence>
<feature type="transmembrane region" description="Helical" evidence="6">
    <location>
        <begin position="36"/>
        <end position="57"/>
    </location>
</feature>
<evidence type="ECO:0000313" key="7">
    <source>
        <dbReference type="EMBL" id="OZJ01539.1"/>
    </source>
</evidence>
<evidence type="ECO:0000313" key="8">
    <source>
        <dbReference type="Proteomes" id="UP000242875"/>
    </source>
</evidence>
<keyword evidence="3 6" id="KW-1133">Transmembrane helix</keyword>